<evidence type="ECO:0000313" key="4">
    <source>
        <dbReference type="Proteomes" id="UP000078516"/>
    </source>
</evidence>
<dbReference type="InterPro" id="IPR055170">
    <property type="entry name" value="GFO_IDH_MocA-like_dom"/>
</dbReference>
<dbReference type="EMBL" id="LWMN01000010">
    <property type="protein sequence ID" value="OAQ56384.1"/>
    <property type="molecule type" value="Genomic_DNA"/>
</dbReference>
<dbReference type="PANTHER" id="PTHR43249:SF1">
    <property type="entry name" value="D-GLUCOSIDE 3-DEHYDROGENASE"/>
    <property type="match status" value="1"/>
</dbReference>
<dbReference type="SUPFAM" id="SSF55347">
    <property type="entry name" value="Glyceraldehyde-3-phosphate dehydrogenase-like, C-terminal domain"/>
    <property type="match status" value="1"/>
</dbReference>
<proteinExistence type="predicted"/>
<dbReference type="InterPro" id="IPR000683">
    <property type="entry name" value="Gfo/Idh/MocA-like_OxRdtase_N"/>
</dbReference>
<accession>A0A179ET33</accession>
<dbReference type="InterPro" id="IPR052515">
    <property type="entry name" value="Gfo/Idh/MocA_Oxidoreductase"/>
</dbReference>
<evidence type="ECO:0000313" key="3">
    <source>
        <dbReference type="EMBL" id="OAQ56384.1"/>
    </source>
</evidence>
<evidence type="ECO:0000259" key="2">
    <source>
        <dbReference type="Pfam" id="PF22725"/>
    </source>
</evidence>
<name>A0A179ET33_ENTTH</name>
<feature type="domain" description="GFO/IDH/MocA-like oxidoreductase" evidence="2">
    <location>
        <begin position="135"/>
        <end position="259"/>
    </location>
</feature>
<dbReference type="InterPro" id="IPR036291">
    <property type="entry name" value="NAD(P)-bd_dom_sf"/>
</dbReference>
<feature type="domain" description="Gfo/Idh/MocA-like oxidoreductase N-terminal" evidence="1">
    <location>
        <begin position="4"/>
        <end position="119"/>
    </location>
</feature>
<organism evidence="3 4">
    <name type="scientific">Enterococcus thailandicus</name>
    <dbReference type="NCBI Taxonomy" id="417368"/>
    <lineage>
        <taxon>Bacteria</taxon>
        <taxon>Bacillati</taxon>
        <taxon>Bacillota</taxon>
        <taxon>Bacilli</taxon>
        <taxon>Lactobacillales</taxon>
        <taxon>Enterococcaceae</taxon>
        <taxon>Enterococcus</taxon>
    </lineage>
</organism>
<protein>
    <submittedName>
        <fullName evidence="3">Oxidoreductase</fullName>
    </submittedName>
</protein>
<dbReference type="AlphaFoldDB" id="A0A179ET33"/>
<keyword evidence="4" id="KW-1185">Reference proteome</keyword>
<dbReference type="SUPFAM" id="SSF51735">
    <property type="entry name" value="NAD(P)-binding Rossmann-fold domains"/>
    <property type="match status" value="1"/>
</dbReference>
<dbReference type="PANTHER" id="PTHR43249">
    <property type="entry name" value="UDP-N-ACETYL-2-AMINO-2-DEOXY-D-GLUCURONATE OXIDASE"/>
    <property type="match status" value="1"/>
</dbReference>
<gene>
    <name evidence="3" type="ORF">A6E74_02960</name>
</gene>
<dbReference type="Pfam" id="PF22725">
    <property type="entry name" value="GFO_IDH_MocA_C3"/>
    <property type="match status" value="1"/>
</dbReference>
<dbReference type="RefSeq" id="WP_067482004.1">
    <property type="nucleotide sequence ID" value="NZ_JAQEWG010000003.1"/>
</dbReference>
<dbReference type="GO" id="GO:0000166">
    <property type="term" value="F:nucleotide binding"/>
    <property type="evidence" value="ECO:0007669"/>
    <property type="project" value="InterPro"/>
</dbReference>
<dbReference type="Gene3D" id="3.30.360.10">
    <property type="entry name" value="Dihydrodipicolinate Reductase, domain 2"/>
    <property type="match status" value="1"/>
</dbReference>
<dbReference type="Gene3D" id="3.40.50.720">
    <property type="entry name" value="NAD(P)-binding Rossmann-like Domain"/>
    <property type="match status" value="1"/>
</dbReference>
<dbReference type="Proteomes" id="UP000078516">
    <property type="component" value="Unassembled WGS sequence"/>
</dbReference>
<comment type="caution">
    <text evidence="3">The sequence shown here is derived from an EMBL/GenBank/DDBJ whole genome shotgun (WGS) entry which is preliminary data.</text>
</comment>
<evidence type="ECO:0000259" key="1">
    <source>
        <dbReference type="Pfam" id="PF01408"/>
    </source>
</evidence>
<dbReference type="Pfam" id="PF01408">
    <property type="entry name" value="GFO_IDH_MocA"/>
    <property type="match status" value="1"/>
</dbReference>
<sequence>MKPIRIAIIGVGNIGTAHVNNLLANELKNVVLTGLCDNQPEKLAKIREKLGESYLYFTHATNVFSSSEIDAVIIATPHYDHPILAIEALKAGKHVLIEKPVGVYTKKVQEMLTEAKKHPELTLALMYNQRMNPLYQKAKELVDSGEIGELRRTNWIITDWYRSQSYYDSSNWRATWKGEGGGVLLNQDPHQLDLWQWICGMPQRIFAFTYNGKRRNVEVETEVTAYVEYQNGATGVFVTTTTETPGTNRFEIVGSKGKIVIEDQQLKFWQTRIDETTWNQTYTGGFGEPEVWSIKIPVTFDNESGHKKITQNFINHILFQEELVSPAEEGIKGLSISNAIHLSSWLQEWVPLPINEHLFLEELTKKIETSTEKQRAEVILDTKKTY</sequence>
<reference evidence="3 4" key="1">
    <citation type="submission" date="2016-04" db="EMBL/GenBank/DDBJ databases">
        <title>Draft genome of an Enterococcus thailandicus strain isolated from bovine feces.</title>
        <authorList>
            <person name="Beukers A.G."/>
            <person name="Zaheer R."/>
            <person name="Goji N."/>
            <person name="Cook S.R."/>
            <person name="Amoako K."/>
            <person name="Chaves A.V."/>
            <person name="Ward M.P."/>
            <person name="Mcallister T.A."/>
        </authorList>
    </citation>
    <scope>NUCLEOTIDE SEQUENCE [LARGE SCALE GENOMIC DNA]</scope>
    <source>
        <strain evidence="3 4">F0711D 46</strain>
    </source>
</reference>